<feature type="active site" description="Proton donor" evidence="4">
    <location>
        <position position="112"/>
    </location>
</feature>
<evidence type="ECO:0000313" key="7">
    <source>
        <dbReference type="EMBL" id="MBB5693013.1"/>
    </source>
</evidence>
<dbReference type="InterPro" id="IPR017853">
    <property type="entry name" value="GH"/>
</dbReference>
<dbReference type="RefSeq" id="WP_184514558.1">
    <property type="nucleotide sequence ID" value="NZ_JACIJD010000003.1"/>
</dbReference>
<dbReference type="InterPro" id="IPR018511">
    <property type="entry name" value="Hemolysin-typ_Ca-bd_CS"/>
</dbReference>
<dbReference type="InterPro" id="IPR022790">
    <property type="entry name" value="GH26_dom"/>
</dbReference>
<gene>
    <name evidence="7" type="ORF">FHS87_001032</name>
</gene>
<evidence type="ECO:0000256" key="1">
    <source>
        <dbReference type="ARBA" id="ARBA00007754"/>
    </source>
</evidence>
<dbReference type="PRINTS" id="PR00313">
    <property type="entry name" value="CABNDNGRPT"/>
</dbReference>
<keyword evidence="8" id="KW-1185">Reference proteome</keyword>
<reference evidence="7 8" key="1">
    <citation type="submission" date="2020-08" db="EMBL/GenBank/DDBJ databases">
        <title>Genomic Encyclopedia of Type Strains, Phase IV (KMG-IV): sequencing the most valuable type-strain genomes for metagenomic binning, comparative biology and taxonomic classification.</title>
        <authorList>
            <person name="Goeker M."/>
        </authorList>
    </citation>
    <scope>NUCLEOTIDE SEQUENCE [LARGE SCALE GENOMIC DNA]</scope>
    <source>
        <strain evidence="7 8">DSM 25622</strain>
    </source>
</reference>
<evidence type="ECO:0000259" key="6">
    <source>
        <dbReference type="PROSITE" id="PS51764"/>
    </source>
</evidence>
<sequence>MTLTGVYVGNSKSALQSFENWLGSEVDAVHGVVGFSNWRDYTSSANWAANDLWRGINEEVLWSVSLIVTDGSASLAQAGTGAYNNYYRSVAQSLLNSRAGDSDPIYVRTGWELNGDWFKWSAVGKSQDFVSAFREFVDSFREVSDRFKFEWNVNYAHGGMDPATAYPGDNYVDVVGMDFYWSPDYQGWDPVKAFEAARDAKYGLQWLENFAKAHGKQTAYSEWGIDSNNAGEYIRLVKEWFNDHNVAYESYWNVTMDKVTAMSDGGISAAGAVYKSLFGDNGDDTPAAMPAASPTTSTPSTTASSAGNGTSRTGTSGNDVLTGNGGENLAGGAGNDTYEVNSSSTVVTESSGGGTDTVRTWLGSYVLPSEVENLIVTGTGWATATGNGLANTLTGNAAPNVLNGMGGNDRLVGGGGNDTLSGGGGDDRFIINRGEGSDTITDFRSWERDVVELKGYGTGLDSYSDLSWRFQQSGDNVIVRLGNGENLTIQHAKVADLTADHFLFG</sequence>
<dbReference type="Gene3D" id="2.150.10.10">
    <property type="entry name" value="Serralysin-like metalloprotease, C-terminal"/>
    <property type="match status" value="1"/>
</dbReference>
<evidence type="ECO:0000313" key="8">
    <source>
        <dbReference type="Proteomes" id="UP000580654"/>
    </source>
</evidence>
<evidence type="ECO:0000256" key="2">
    <source>
        <dbReference type="ARBA" id="ARBA00022801"/>
    </source>
</evidence>
<feature type="region of interest" description="Disordered" evidence="5">
    <location>
        <begin position="285"/>
        <end position="354"/>
    </location>
</feature>
<dbReference type="PROSITE" id="PS00330">
    <property type="entry name" value="HEMOLYSIN_CALCIUM"/>
    <property type="match status" value="1"/>
</dbReference>
<keyword evidence="2 4" id="KW-0378">Hydrolase</keyword>
<dbReference type="GO" id="GO:0016985">
    <property type="term" value="F:mannan endo-1,4-beta-mannosidase activity"/>
    <property type="evidence" value="ECO:0007669"/>
    <property type="project" value="InterPro"/>
</dbReference>
<evidence type="ECO:0000256" key="4">
    <source>
        <dbReference type="PROSITE-ProRule" id="PRU01100"/>
    </source>
</evidence>
<feature type="compositionally biased region" description="Gly residues" evidence="5">
    <location>
        <begin position="323"/>
        <end position="334"/>
    </location>
</feature>
<feature type="compositionally biased region" description="Low complexity" evidence="5">
    <location>
        <begin position="340"/>
        <end position="350"/>
    </location>
</feature>
<dbReference type="Pfam" id="PF00353">
    <property type="entry name" value="HemolysinCabind"/>
    <property type="match status" value="2"/>
</dbReference>
<keyword evidence="3 4" id="KW-0326">Glycosidase</keyword>
<dbReference type="Pfam" id="PF02156">
    <property type="entry name" value="Glyco_hydro_26"/>
    <property type="match status" value="1"/>
</dbReference>
<comment type="caution">
    <text evidence="7">The sequence shown here is derived from an EMBL/GenBank/DDBJ whole genome shotgun (WGS) entry which is preliminary data.</text>
</comment>
<dbReference type="GO" id="GO:0005509">
    <property type="term" value="F:calcium ion binding"/>
    <property type="evidence" value="ECO:0007669"/>
    <property type="project" value="InterPro"/>
</dbReference>
<feature type="domain" description="GH26" evidence="6">
    <location>
        <begin position="1"/>
        <end position="287"/>
    </location>
</feature>
<dbReference type="InterPro" id="IPR000805">
    <property type="entry name" value="Glyco_hydro_26"/>
</dbReference>
<feature type="compositionally biased region" description="Low complexity" evidence="5">
    <location>
        <begin position="285"/>
        <end position="317"/>
    </location>
</feature>
<dbReference type="Gene3D" id="3.20.20.80">
    <property type="entry name" value="Glycosidases"/>
    <property type="match status" value="1"/>
</dbReference>
<dbReference type="AlphaFoldDB" id="A0A840YGG7"/>
<dbReference type="PROSITE" id="PS51764">
    <property type="entry name" value="GH26"/>
    <property type="match status" value="1"/>
</dbReference>
<dbReference type="Proteomes" id="UP000580654">
    <property type="component" value="Unassembled WGS sequence"/>
</dbReference>
<evidence type="ECO:0000256" key="3">
    <source>
        <dbReference type="ARBA" id="ARBA00023295"/>
    </source>
</evidence>
<dbReference type="PANTHER" id="PTHR40079">
    <property type="entry name" value="MANNAN ENDO-1,4-BETA-MANNOSIDASE E-RELATED"/>
    <property type="match status" value="1"/>
</dbReference>
<dbReference type="PANTHER" id="PTHR40079:SF4">
    <property type="entry name" value="GH26 DOMAIN-CONTAINING PROTEIN-RELATED"/>
    <property type="match status" value="1"/>
</dbReference>
<comment type="similarity">
    <text evidence="1 4">Belongs to the glycosyl hydrolase 26 family.</text>
</comment>
<feature type="active site" description="Nucleophile" evidence="4">
    <location>
        <position position="222"/>
    </location>
</feature>
<name>A0A840YGG7_9PROT</name>
<evidence type="ECO:0000256" key="5">
    <source>
        <dbReference type="SAM" id="MobiDB-lite"/>
    </source>
</evidence>
<dbReference type="SUPFAM" id="SSF51445">
    <property type="entry name" value="(Trans)glycosidases"/>
    <property type="match status" value="1"/>
</dbReference>
<organism evidence="7 8">
    <name type="scientific">Muricoccus pecuniae</name>
    <dbReference type="NCBI Taxonomy" id="693023"/>
    <lineage>
        <taxon>Bacteria</taxon>
        <taxon>Pseudomonadati</taxon>
        <taxon>Pseudomonadota</taxon>
        <taxon>Alphaproteobacteria</taxon>
        <taxon>Acetobacterales</taxon>
        <taxon>Roseomonadaceae</taxon>
        <taxon>Muricoccus</taxon>
    </lineage>
</organism>
<accession>A0A840YGG7</accession>
<proteinExistence type="inferred from homology"/>
<dbReference type="EMBL" id="JACIJD010000003">
    <property type="protein sequence ID" value="MBB5693013.1"/>
    <property type="molecule type" value="Genomic_DNA"/>
</dbReference>
<dbReference type="GO" id="GO:0006080">
    <property type="term" value="P:substituted mannan metabolic process"/>
    <property type="evidence" value="ECO:0007669"/>
    <property type="project" value="InterPro"/>
</dbReference>
<dbReference type="SUPFAM" id="SSF51120">
    <property type="entry name" value="beta-Roll"/>
    <property type="match status" value="1"/>
</dbReference>
<protein>
    <recommendedName>
        <fullName evidence="6">GH26 domain-containing protein</fullName>
    </recommendedName>
</protein>
<dbReference type="InterPro" id="IPR001343">
    <property type="entry name" value="Hemolysn_Ca-bd"/>
</dbReference>
<dbReference type="InterPro" id="IPR011049">
    <property type="entry name" value="Serralysin-like_metalloprot_C"/>
</dbReference>